<dbReference type="PROSITE" id="PS51257">
    <property type="entry name" value="PROKAR_LIPOPROTEIN"/>
    <property type="match status" value="1"/>
</dbReference>
<dbReference type="OMA" id="CRLMMCA"/>
<dbReference type="PANTHER" id="PTHR40382:SF1">
    <property type="entry name" value="RIKEN CDNA 4930523C07 GENE"/>
    <property type="match status" value="1"/>
</dbReference>
<accession>A0A0N1ICA2</accession>
<keyword evidence="3" id="KW-1185">Reference proteome</keyword>
<sequence length="283" mass="31323">MRTFSRVLVTVAVVLACLTYARAAGPITPEQCSIINPNPIVTNCVAYLPPIVDLYGNLPYDSIPEYQDCVKERCVCTYAAVNTSITTSSIYCNSSGWMESGFTTCNRFNYCFKKFWKCINTAAMHRYDNHLAELAPAELNLAVDITEHGRTPGEDFEVTDVYRSCRLMMCAAAQSRQNCGLVTCLPNYTQCNRYMLPPPLPYTHQLCTQGCRAVLIMMALTISIVSFSFCCMCCCPAPVVVCAPIIKESSEASKKEDANGDNGPEGVQRENAEIQQQANKDPF</sequence>
<protein>
    <submittedName>
        <fullName evidence="2">Uncharacterized protein</fullName>
    </submittedName>
</protein>
<proteinExistence type="predicted"/>
<feature type="region of interest" description="Disordered" evidence="1">
    <location>
        <begin position="250"/>
        <end position="283"/>
    </location>
</feature>
<reference evidence="2 3" key="1">
    <citation type="journal article" date="2015" name="PLoS Pathog.">
        <title>Leptomonas seymouri: Adaptations to the Dixenous Life Cycle Analyzed by Genome Sequencing, Transcriptome Profiling and Co-infection with Leishmania donovani.</title>
        <authorList>
            <person name="Kraeva N."/>
            <person name="Butenko A."/>
            <person name="Hlavacova J."/>
            <person name="Kostygov A."/>
            <person name="Myskova J."/>
            <person name="Grybchuk D."/>
            <person name="Lestinova T."/>
            <person name="Votypka J."/>
            <person name="Volf P."/>
            <person name="Opperdoes F."/>
            <person name="Flegontov P."/>
            <person name="Lukes J."/>
            <person name="Yurchenko V."/>
        </authorList>
    </citation>
    <scope>NUCLEOTIDE SEQUENCE [LARGE SCALE GENOMIC DNA]</scope>
    <source>
        <strain evidence="2 3">ATCC 30220</strain>
    </source>
</reference>
<evidence type="ECO:0000313" key="2">
    <source>
        <dbReference type="EMBL" id="KPI90630.1"/>
    </source>
</evidence>
<name>A0A0N1ICA2_LEPSE</name>
<gene>
    <name evidence="2" type="ORF">ABL78_0226</name>
</gene>
<dbReference type="VEuPathDB" id="TriTrypDB:Lsey_0003_0230"/>
<dbReference type="EMBL" id="LJSK01000003">
    <property type="protein sequence ID" value="KPI90630.1"/>
    <property type="molecule type" value="Genomic_DNA"/>
</dbReference>
<evidence type="ECO:0000313" key="3">
    <source>
        <dbReference type="Proteomes" id="UP000038009"/>
    </source>
</evidence>
<dbReference type="OrthoDB" id="272610at2759"/>
<organism evidence="2 3">
    <name type="scientific">Leptomonas seymouri</name>
    <dbReference type="NCBI Taxonomy" id="5684"/>
    <lineage>
        <taxon>Eukaryota</taxon>
        <taxon>Discoba</taxon>
        <taxon>Euglenozoa</taxon>
        <taxon>Kinetoplastea</taxon>
        <taxon>Metakinetoplastina</taxon>
        <taxon>Trypanosomatida</taxon>
        <taxon>Trypanosomatidae</taxon>
        <taxon>Leishmaniinae</taxon>
        <taxon>Leptomonas</taxon>
    </lineage>
</organism>
<dbReference type="Proteomes" id="UP000038009">
    <property type="component" value="Unassembled WGS sequence"/>
</dbReference>
<dbReference type="InterPro" id="IPR039964">
    <property type="entry name" value="KIAA0040-like"/>
</dbReference>
<comment type="caution">
    <text evidence="2">The sequence shown here is derived from an EMBL/GenBank/DDBJ whole genome shotgun (WGS) entry which is preliminary data.</text>
</comment>
<dbReference type="AlphaFoldDB" id="A0A0N1ICA2"/>
<evidence type="ECO:0000256" key="1">
    <source>
        <dbReference type="SAM" id="MobiDB-lite"/>
    </source>
</evidence>
<feature type="compositionally biased region" description="Polar residues" evidence="1">
    <location>
        <begin position="273"/>
        <end position="283"/>
    </location>
</feature>
<dbReference type="PANTHER" id="PTHR40382">
    <property type="match status" value="1"/>
</dbReference>